<name>A0A4U5M909_STECR</name>
<reference evidence="10 11" key="1">
    <citation type="journal article" date="2015" name="Genome Biol.">
        <title>Comparative genomics of Steinernema reveals deeply conserved gene regulatory networks.</title>
        <authorList>
            <person name="Dillman A.R."/>
            <person name="Macchietto M."/>
            <person name="Porter C.F."/>
            <person name="Rogers A."/>
            <person name="Williams B."/>
            <person name="Antoshechkin I."/>
            <person name="Lee M.M."/>
            <person name="Goodwin Z."/>
            <person name="Lu X."/>
            <person name="Lewis E.E."/>
            <person name="Goodrich-Blair H."/>
            <person name="Stock S.P."/>
            <person name="Adams B.J."/>
            <person name="Sternberg P.W."/>
            <person name="Mortazavi A."/>
        </authorList>
    </citation>
    <scope>NUCLEOTIDE SEQUENCE [LARGE SCALE GENOMIC DNA]</scope>
    <source>
        <strain evidence="10 11">ALL</strain>
    </source>
</reference>
<evidence type="ECO:0000256" key="1">
    <source>
        <dbReference type="ARBA" id="ARBA00001971"/>
    </source>
</evidence>
<dbReference type="InterPro" id="IPR036396">
    <property type="entry name" value="Cyt_P450_sf"/>
</dbReference>
<keyword evidence="4 8" id="KW-0479">Metal-binding</keyword>
<dbReference type="CDD" id="cd11055">
    <property type="entry name" value="CYP3A-like"/>
    <property type="match status" value="1"/>
</dbReference>
<dbReference type="GO" id="GO:0016705">
    <property type="term" value="F:oxidoreductase activity, acting on paired donors, with incorporation or reduction of molecular oxygen"/>
    <property type="evidence" value="ECO:0007669"/>
    <property type="project" value="InterPro"/>
</dbReference>
<dbReference type="PANTHER" id="PTHR24292">
    <property type="entry name" value="CYTOCHROME P450"/>
    <property type="match status" value="1"/>
</dbReference>
<organism evidence="10 11">
    <name type="scientific">Steinernema carpocapsae</name>
    <name type="common">Entomopathogenic nematode</name>
    <dbReference type="NCBI Taxonomy" id="34508"/>
    <lineage>
        <taxon>Eukaryota</taxon>
        <taxon>Metazoa</taxon>
        <taxon>Ecdysozoa</taxon>
        <taxon>Nematoda</taxon>
        <taxon>Chromadorea</taxon>
        <taxon>Rhabditida</taxon>
        <taxon>Tylenchina</taxon>
        <taxon>Panagrolaimomorpha</taxon>
        <taxon>Strongyloidoidea</taxon>
        <taxon>Steinernematidae</taxon>
        <taxon>Steinernema</taxon>
    </lineage>
</organism>
<dbReference type="PRINTS" id="PR00463">
    <property type="entry name" value="EP450I"/>
</dbReference>
<evidence type="ECO:0000256" key="9">
    <source>
        <dbReference type="RuleBase" id="RU000461"/>
    </source>
</evidence>
<comment type="caution">
    <text evidence="10">The sequence shown here is derived from an EMBL/GenBank/DDBJ whole genome shotgun (WGS) entry which is preliminary data.</text>
</comment>
<dbReference type="GO" id="GO:0020037">
    <property type="term" value="F:heme binding"/>
    <property type="evidence" value="ECO:0007669"/>
    <property type="project" value="InterPro"/>
</dbReference>
<dbReference type="GO" id="GO:0005506">
    <property type="term" value="F:iron ion binding"/>
    <property type="evidence" value="ECO:0007669"/>
    <property type="project" value="InterPro"/>
</dbReference>
<dbReference type="STRING" id="34508.A0A4U5M909"/>
<accession>A0A4U5M909</accession>
<dbReference type="InterPro" id="IPR017972">
    <property type="entry name" value="Cyt_P450_CS"/>
</dbReference>
<keyword evidence="5 9" id="KW-0560">Oxidoreductase</keyword>
<gene>
    <name evidence="10" type="ORF">L596_025861</name>
</gene>
<dbReference type="InterPro" id="IPR001128">
    <property type="entry name" value="Cyt_P450"/>
</dbReference>
<dbReference type="PANTHER" id="PTHR24292:SF102">
    <property type="entry name" value="CYTOCHROME P450 FAMILY-RELATED"/>
    <property type="match status" value="1"/>
</dbReference>
<evidence type="ECO:0000256" key="6">
    <source>
        <dbReference type="ARBA" id="ARBA00023004"/>
    </source>
</evidence>
<dbReference type="EMBL" id="AZBU02000009">
    <property type="protein sequence ID" value="TKR65456.1"/>
    <property type="molecule type" value="Genomic_DNA"/>
</dbReference>
<evidence type="ECO:0000256" key="7">
    <source>
        <dbReference type="ARBA" id="ARBA00023033"/>
    </source>
</evidence>
<evidence type="ECO:0000256" key="2">
    <source>
        <dbReference type="ARBA" id="ARBA00010617"/>
    </source>
</evidence>
<evidence type="ECO:0000313" key="10">
    <source>
        <dbReference type="EMBL" id="TKR65456.1"/>
    </source>
</evidence>
<feature type="binding site" description="axial binding residue" evidence="8">
    <location>
        <position position="449"/>
    </location>
    <ligand>
        <name>heme</name>
        <dbReference type="ChEBI" id="CHEBI:30413"/>
    </ligand>
    <ligandPart>
        <name>Fe</name>
        <dbReference type="ChEBI" id="CHEBI:18248"/>
    </ligandPart>
</feature>
<comment type="cofactor">
    <cofactor evidence="1 8">
        <name>heme</name>
        <dbReference type="ChEBI" id="CHEBI:30413"/>
    </cofactor>
</comment>
<evidence type="ECO:0000256" key="8">
    <source>
        <dbReference type="PIRSR" id="PIRSR602401-1"/>
    </source>
</evidence>
<evidence type="ECO:0000256" key="4">
    <source>
        <dbReference type="ARBA" id="ARBA00022723"/>
    </source>
</evidence>
<dbReference type="Gene3D" id="1.10.630.10">
    <property type="entry name" value="Cytochrome P450"/>
    <property type="match status" value="1"/>
</dbReference>
<dbReference type="SUPFAM" id="SSF48264">
    <property type="entry name" value="Cytochrome P450"/>
    <property type="match status" value="1"/>
</dbReference>
<evidence type="ECO:0008006" key="12">
    <source>
        <dbReference type="Google" id="ProtNLM"/>
    </source>
</evidence>
<dbReference type="FunFam" id="1.10.630.10:FF:000182">
    <property type="entry name" value="Cytochrome P450 3A4"/>
    <property type="match status" value="1"/>
</dbReference>
<proteinExistence type="inferred from homology"/>
<protein>
    <recommendedName>
        <fullName evidence="12">Cytochrome P450</fullName>
    </recommendedName>
</protein>
<comment type="similarity">
    <text evidence="2 9">Belongs to the cytochrome P450 family.</text>
</comment>
<sequence length="503" mass="57723">MLVEVVLGSVALLVFVIYLHRQKCHRIRDRMGLNGPSPNAFLGNLGQLGVEMKKNGMLMAKVFTKWADEFGETFGYYSGPVLFVVSKNLDLIQGVLVRRFDCFTDRMKMPFISGALSESLLFVEHSKWKYMRSILSPTFTTGKIKKMTTTVAQKIDKVVKRLEEHSITGESFDIFEIYKGMTLDVIAKVAFGIDSNCINDSNDSFLNHTRQYFNDQPSPNKNISVMIGVLFPEIGPLFAHYWSYTAEQGKSEKWLFQVLMEVIKERAETHNSKSEYFDTLKLLLDQSHTADENGRHLTHLEIANNCFVFLLAGYETTSTALAFTTWLLAKNQDKQDLLSEEVKENPLRICQRKTGTTVMKLPYLDAVFHEATRVFPPVTFFVNRTCTQDCVIEGLRFEKGDQFGVNVLSVHYDPENWSEPEKFLPERFINKKSYHAMSWMPFGAGPRNCIGMRFAEMEFKFALAKFMMDFRIKFGPDSEDPLPIQNDGVLQNPRRVIVQVEKR</sequence>
<dbReference type="Proteomes" id="UP000298663">
    <property type="component" value="Unassembled WGS sequence"/>
</dbReference>
<dbReference type="OrthoDB" id="2789670at2759"/>
<dbReference type="InterPro" id="IPR050476">
    <property type="entry name" value="Insect_CytP450_Detox"/>
</dbReference>
<dbReference type="Pfam" id="PF00067">
    <property type="entry name" value="p450"/>
    <property type="match status" value="1"/>
</dbReference>
<dbReference type="InterPro" id="IPR002401">
    <property type="entry name" value="Cyt_P450_E_grp-I"/>
</dbReference>
<dbReference type="AlphaFoldDB" id="A0A4U5M909"/>
<dbReference type="PRINTS" id="PR00385">
    <property type="entry name" value="P450"/>
</dbReference>
<evidence type="ECO:0000313" key="11">
    <source>
        <dbReference type="Proteomes" id="UP000298663"/>
    </source>
</evidence>
<keyword evidence="7 9" id="KW-0503">Monooxygenase</keyword>
<reference evidence="10 11" key="2">
    <citation type="journal article" date="2019" name="G3 (Bethesda)">
        <title>Hybrid Assembly of the Genome of the Entomopathogenic Nematode Steinernema carpocapsae Identifies the X-Chromosome.</title>
        <authorList>
            <person name="Serra L."/>
            <person name="Macchietto M."/>
            <person name="Macias-Munoz A."/>
            <person name="McGill C.J."/>
            <person name="Rodriguez I.M."/>
            <person name="Rodriguez B."/>
            <person name="Murad R."/>
            <person name="Mortazavi A."/>
        </authorList>
    </citation>
    <scope>NUCLEOTIDE SEQUENCE [LARGE SCALE GENOMIC DNA]</scope>
    <source>
        <strain evidence="10 11">ALL</strain>
    </source>
</reference>
<keyword evidence="3 8" id="KW-0349">Heme</keyword>
<evidence type="ECO:0000256" key="5">
    <source>
        <dbReference type="ARBA" id="ARBA00023002"/>
    </source>
</evidence>
<evidence type="ECO:0000256" key="3">
    <source>
        <dbReference type="ARBA" id="ARBA00022617"/>
    </source>
</evidence>
<keyword evidence="6 8" id="KW-0408">Iron</keyword>
<dbReference type="PROSITE" id="PS00086">
    <property type="entry name" value="CYTOCHROME_P450"/>
    <property type="match status" value="1"/>
</dbReference>
<dbReference type="GO" id="GO:0004497">
    <property type="term" value="F:monooxygenase activity"/>
    <property type="evidence" value="ECO:0007669"/>
    <property type="project" value="UniProtKB-KW"/>
</dbReference>
<keyword evidence="11" id="KW-1185">Reference proteome</keyword>